<protein>
    <submittedName>
        <fullName evidence="1">Uncharacterized protein</fullName>
    </submittedName>
</protein>
<proteinExistence type="predicted"/>
<reference evidence="1" key="1">
    <citation type="journal article" date="2020" name="mSystems">
        <title>Genome- and Community-Level Interaction Insights into Carbon Utilization and Element Cycling Functions of Hydrothermarchaeota in Hydrothermal Sediment.</title>
        <authorList>
            <person name="Zhou Z."/>
            <person name="Liu Y."/>
            <person name="Xu W."/>
            <person name="Pan J."/>
            <person name="Luo Z.H."/>
            <person name="Li M."/>
        </authorList>
    </citation>
    <scope>NUCLEOTIDE SEQUENCE [LARGE SCALE GENOMIC DNA]</scope>
    <source>
        <strain evidence="1">SpSt-418</strain>
    </source>
</reference>
<gene>
    <name evidence="1" type="ORF">ENR64_05655</name>
</gene>
<accession>A0A7C3KBU8</accession>
<sequence length="290" mass="31730">MNVWQAIATPTPDTLIESRLQLHYAVQFIAATGAALAEALPDYSHTSLSWNPHLKAFVGPTIQGTNPFQVAIDPVAFALVVLNQQAEQVTTLPLHGKSMGEGLTWLKQEVAKRGQDPSAIVFLDYPPDDFPTHALAQGGLFEAGPEANRSELASYFHNTHALLQYVILAYEEVSEIHIWPHHFDIATLITLPKTQADQTLTIGVGLSPGDTSYHEPYWYVSPYPYPETTNLPAIAGDGFWHTQHWVGAVLPASCLHSGEDAIAQQHQVEAFLESAIKASIALLKPEPLES</sequence>
<organism evidence="1">
    <name type="scientific">Oscillatoriales cyanobacterium SpSt-418</name>
    <dbReference type="NCBI Taxonomy" id="2282169"/>
    <lineage>
        <taxon>Bacteria</taxon>
        <taxon>Bacillati</taxon>
        <taxon>Cyanobacteriota</taxon>
        <taxon>Cyanophyceae</taxon>
        <taxon>Oscillatoriophycideae</taxon>
        <taxon>Oscillatoriales</taxon>
    </lineage>
</organism>
<dbReference type="AlphaFoldDB" id="A0A7C3KBU8"/>
<comment type="caution">
    <text evidence="1">The sequence shown here is derived from an EMBL/GenBank/DDBJ whole genome shotgun (WGS) entry which is preliminary data.</text>
</comment>
<dbReference type="EMBL" id="DSRU01000064">
    <property type="protein sequence ID" value="HFM97249.1"/>
    <property type="molecule type" value="Genomic_DNA"/>
</dbReference>
<evidence type="ECO:0000313" key="1">
    <source>
        <dbReference type="EMBL" id="HFM97249.1"/>
    </source>
</evidence>
<name>A0A7C3KBU8_9CYAN</name>